<dbReference type="PRINTS" id="PR01657">
    <property type="entry name" value="MCMFAMILY"/>
</dbReference>
<dbReference type="Pfam" id="PF14551">
    <property type="entry name" value="MCM_N"/>
    <property type="match status" value="1"/>
</dbReference>
<dbReference type="SMART" id="SM00350">
    <property type="entry name" value="MCM"/>
    <property type="match status" value="1"/>
</dbReference>
<proteinExistence type="inferred from homology"/>
<dbReference type="Pfam" id="PF17855">
    <property type="entry name" value="MCM_lid"/>
    <property type="match status" value="1"/>
</dbReference>
<dbReference type="PANTHER" id="PTHR11630:SF43">
    <property type="entry name" value="DNA REPLICATION LICENSING FACTOR MCM6"/>
    <property type="match status" value="1"/>
</dbReference>
<gene>
    <name evidence="13" type="ORF">CL6EHI_118870</name>
</gene>
<evidence type="ECO:0000256" key="2">
    <source>
        <dbReference type="ARBA" id="ARBA00008010"/>
    </source>
</evidence>
<evidence type="ECO:0000256" key="5">
    <source>
        <dbReference type="ARBA" id="ARBA00022801"/>
    </source>
</evidence>
<comment type="subunit">
    <text evidence="11">Component of the MCM2-7 complex.</text>
</comment>
<keyword evidence="11" id="KW-0131">Cell cycle</keyword>
<dbReference type="EC" id="3.6.4.12" evidence="11"/>
<dbReference type="GO" id="GO:0003697">
    <property type="term" value="F:single-stranded DNA binding"/>
    <property type="evidence" value="ECO:0007669"/>
    <property type="project" value="TreeGrafter"/>
</dbReference>
<dbReference type="InterPro" id="IPR012340">
    <property type="entry name" value="NA-bd_OB-fold"/>
</dbReference>
<dbReference type="Pfam" id="PF00493">
    <property type="entry name" value="MCM"/>
    <property type="match status" value="1"/>
</dbReference>
<evidence type="ECO:0000256" key="10">
    <source>
        <dbReference type="RuleBase" id="RU004070"/>
    </source>
</evidence>
<dbReference type="SUPFAM" id="SSF52540">
    <property type="entry name" value="P-loop containing nucleoside triphosphate hydrolases"/>
    <property type="match status" value="1"/>
</dbReference>
<dbReference type="EMBL" id="BDEQ01000001">
    <property type="protein sequence ID" value="GAT93942.1"/>
    <property type="molecule type" value="Genomic_DNA"/>
</dbReference>
<dbReference type="Gene3D" id="3.30.1640.10">
    <property type="entry name" value="mini-chromosome maintenance (MCM) complex, chain A, domain 1"/>
    <property type="match status" value="1"/>
</dbReference>
<reference evidence="13 14" key="1">
    <citation type="submission" date="2016-05" db="EMBL/GenBank/DDBJ databases">
        <title>First whole genome sequencing of Entamoeba histolytica HM1:IMSS-clone-6.</title>
        <authorList>
            <person name="Mukherjee Avik.K."/>
            <person name="Izumyama S."/>
            <person name="Nakada-Tsukui K."/>
            <person name="Nozaki T."/>
        </authorList>
    </citation>
    <scope>NUCLEOTIDE SEQUENCE [LARGE SCALE GENOMIC DNA]</scope>
    <source>
        <strain evidence="13 14">HM1:IMSS clone 6</strain>
    </source>
</reference>
<keyword evidence="3 11" id="KW-0235">DNA replication</keyword>
<protein>
    <recommendedName>
        <fullName evidence="11">DNA replication licensing factor MCM6</fullName>
        <ecNumber evidence="11">3.6.4.12</ecNumber>
    </recommendedName>
</protein>
<dbReference type="InterPro" id="IPR031327">
    <property type="entry name" value="MCM"/>
</dbReference>
<comment type="subcellular location">
    <subcellularLocation>
        <location evidence="1 11">Nucleus</location>
    </subcellularLocation>
</comment>
<dbReference type="VEuPathDB" id="AmoebaDB:EHI7A_016560"/>
<comment type="caution">
    <text evidence="13">The sequence shown here is derived from an EMBL/GenBank/DDBJ whole genome shotgun (WGS) entry which is preliminary data.</text>
</comment>
<dbReference type="FunFam" id="3.40.50.300:FF:001327">
    <property type="entry name" value="DNA helicase"/>
    <property type="match status" value="1"/>
</dbReference>
<evidence type="ECO:0000256" key="6">
    <source>
        <dbReference type="ARBA" id="ARBA00022806"/>
    </source>
</evidence>
<keyword evidence="6 11" id="KW-0347">Helicase</keyword>
<dbReference type="InterPro" id="IPR033762">
    <property type="entry name" value="MCM_OB"/>
</dbReference>
<comment type="function">
    <text evidence="11">Acts as component of the MCM2-7 complex (MCM complex) which is the replicative helicase essential for 'once per cell cycle' DNA replication initiation and elongation in eukaryotic cells. The active ATPase sites in the MCM2-7 ring are formed through the interaction surfaces of two neighboring subunits such that a critical structure of a conserved arginine finger motif is provided in trans relative to the ATP-binding site of the Walker A box of the adjacent subunit. The six ATPase active sites, however, are likely to contribute differentially to the complex helicase activity.</text>
</comment>
<dbReference type="GO" id="GO:1990518">
    <property type="term" value="F:single-stranded 3'-5' DNA helicase activity"/>
    <property type="evidence" value="ECO:0007669"/>
    <property type="project" value="TreeGrafter"/>
</dbReference>
<dbReference type="GO" id="GO:0000727">
    <property type="term" value="P:double-strand break repair via break-induced replication"/>
    <property type="evidence" value="ECO:0007669"/>
    <property type="project" value="TreeGrafter"/>
</dbReference>
<dbReference type="InterPro" id="IPR027925">
    <property type="entry name" value="MCM_N"/>
</dbReference>
<evidence type="ECO:0000256" key="1">
    <source>
        <dbReference type="ARBA" id="ARBA00004123"/>
    </source>
</evidence>
<dbReference type="GO" id="GO:0006270">
    <property type="term" value="P:DNA replication initiation"/>
    <property type="evidence" value="ECO:0007669"/>
    <property type="project" value="UniProtKB-UniRule"/>
</dbReference>
<dbReference type="AlphaFoldDB" id="A0A5K1UU19"/>
<organism evidence="13 14">
    <name type="scientific">Entamoeba histolytica</name>
    <dbReference type="NCBI Taxonomy" id="5759"/>
    <lineage>
        <taxon>Eukaryota</taxon>
        <taxon>Amoebozoa</taxon>
        <taxon>Evosea</taxon>
        <taxon>Archamoebae</taxon>
        <taxon>Mastigamoebida</taxon>
        <taxon>Entamoebidae</taxon>
        <taxon>Entamoeba</taxon>
    </lineage>
</organism>
<accession>A0A5K1UU19</accession>
<dbReference type="Gene3D" id="3.40.50.300">
    <property type="entry name" value="P-loop containing nucleotide triphosphate hydrolases"/>
    <property type="match status" value="1"/>
</dbReference>
<dbReference type="GO" id="GO:1902969">
    <property type="term" value="P:mitotic DNA replication"/>
    <property type="evidence" value="ECO:0007669"/>
    <property type="project" value="TreeGrafter"/>
</dbReference>
<dbReference type="InterPro" id="IPR027417">
    <property type="entry name" value="P-loop_NTPase"/>
</dbReference>
<dbReference type="FunFam" id="2.20.28.10:FF:000003">
    <property type="entry name" value="DNA helicase"/>
    <property type="match status" value="1"/>
</dbReference>
<dbReference type="GO" id="GO:0016887">
    <property type="term" value="F:ATP hydrolysis activity"/>
    <property type="evidence" value="ECO:0007669"/>
    <property type="project" value="RHEA"/>
</dbReference>
<dbReference type="GO" id="GO:0042555">
    <property type="term" value="C:MCM complex"/>
    <property type="evidence" value="ECO:0007669"/>
    <property type="project" value="UniProtKB-UniRule"/>
</dbReference>
<dbReference type="VEuPathDB" id="AmoebaDB:EHI8A_013060"/>
<dbReference type="SUPFAM" id="SSF50249">
    <property type="entry name" value="Nucleic acid-binding proteins"/>
    <property type="match status" value="1"/>
</dbReference>
<dbReference type="PRINTS" id="PR01662">
    <property type="entry name" value="MCMPROTEIN6"/>
</dbReference>
<comment type="similarity">
    <text evidence="2 10">Belongs to the MCM family.</text>
</comment>
<dbReference type="CDD" id="cd17757">
    <property type="entry name" value="MCM6"/>
    <property type="match status" value="1"/>
</dbReference>
<evidence type="ECO:0000256" key="3">
    <source>
        <dbReference type="ARBA" id="ARBA00022705"/>
    </source>
</evidence>
<evidence type="ECO:0000256" key="4">
    <source>
        <dbReference type="ARBA" id="ARBA00022741"/>
    </source>
</evidence>
<dbReference type="GO" id="GO:0005524">
    <property type="term" value="F:ATP binding"/>
    <property type="evidence" value="ECO:0007669"/>
    <property type="project" value="UniProtKB-UniRule"/>
</dbReference>
<dbReference type="GO" id="GO:0005634">
    <property type="term" value="C:nucleus"/>
    <property type="evidence" value="ECO:0007669"/>
    <property type="project" value="UniProtKB-SubCell"/>
</dbReference>
<evidence type="ECO:0000313" key="13">
    <source>
        <dbReference type="EMBL" id="GAT93942.1"/>
    </source>
</evidence>
<evidence type="ECO:0000313" key="14">
    <source>
        <dbReference type="Proteomes" id="UP000078387"/>
    </source>
</evidence>
<evidence type="ECO:0000256" key="11">
    <source>
        <dbReference type="RuleBase" id="RU368064"/>
    </source>
</evidence>
<dbReference type="InterPro" id="IPR041562">
    <property type="entry name" value="MCM_lid"/>
</dbReference>
<dbReference type="VEuPathDB" id="AmoebaDB:EHI_118870"/>
<keyword evidence="5 11" id="KW-0378">Hydrolase</keyword>
<dbReference type="InterPro" id="IPR001208">
    <property type="entry name" value="MCM_dom"/>
</dbReference>
<dbReference type="Gene3D" id="2.40.50.140">
    <property type="entry name" value="Nucleic acid-binding proteins"/>
    <property type="match status" value="1"/>
</dbReference>
<keyword evidence="8 10" id="KW-0238">DNA-binding</keyword>
<dbReference type="InterPro" id="IPR018525">
    <property type="entry name" value="MCM_CS"/>
</dbReference>
<dbReference type="Pfam" id="PF17207">
    <property type="entry name" value="MCM_OB"/>
    <property type="match status" value="1"/>
</dbReference>
<keyword evidence="4 10" id="KW-0547">Nucleotide-binding</keyword>
<feature type="domain" description="MCM C-terminal AAA(+) ATPase" evidence="12">
    <location>
        <begin position="344"/>
        <end position="550"/>
    </location>
</feature>
<dbReference type="PANTHER" id="PTHR11630">
    <property type="entry name" value="DNA REPLICATION LICENSING FACTOR MCM FAMILY MEMBER"/>
    <property type="match status" value="1"/>
</dbReference>
<evidence type="ECO:0000259" key="12">
    <source>
        <dbReference type="PROSITE" id="PS50051"/>
    </source>
</evidence>
<name>A0A5K1UU19_ENTHI</name>
<dbReference type="InterPro" id="IPR008049">
    <property type="entry name" value="MCM6"/>
</dbReference>
<dbReference type="PROSITE" id="PS50051">
    <property type="entry name" value="MCM_2"/>
    <property type="match status" value="1"/>
</dbReference>
<dbReference type="Proteomes" id="UP000078387">
    <property type="component" value="Unassembled WGS sequence"/>
</dbReference>
<sequence>MEETDSKAQQAVLPPTEINEGVAKIRDEIADLVSEKFDEFIKQYQMSKYENEIHLLIENERTTLFIDFNDLQNFDEDVSGALQNQYYRFEKVLVAVAASIGNKYYLQINGIFPLKDTIDAIGFYNLPTSVTVRKLHSNLVGCLTSFYGTITRSSEVRPELIEGVFKCLDCGWESPPIPQQFKYTQPMRCLGSGCTNTSRFQLLLDKSTFTDWQKVKVQECSNEIPSGCLPRSIDVILRGENVEQVRPGQTCTFIGILIAAPDTTRLSVGRNVTAVQEKEKKRPGELEQGIKGLNDLGVRELVYKLSFICNCIQQSEKSVNNEIDKPLTKEELERVKEISSHPDVFQMFINSFAPNIFGHENIKKGILLLLFGGVHKTTKEGIALRGDINICVIGDPSTAKSQFLKCVSTIHPRCIYTSGKASSAAGLTAAVLKDPETGDFNIEAGAMMLADNGVCCIDEFDKMDYFNQVALHEAMEQQTISIAKGGLHATLNARAAVLAAANPLKGRYDSNRSLKSNLNIGDALMSRFDLFFVVLDEPNEESDRRIAEHIVSVHQFKSAALHPPISSNDLKLYIRHAKTITPQLTQEAKELLAKTFADLRKSDMTGKESNPFRMTVRQLESMIRLSEALARLYLDKEVRDDYVKEASNLIKQSIVFVEDKNEEEQGTTNDNEDVIDDILQWK</sequence>
<evidence type="ECO:0000256" key="7">
    <source>
        <dbReference type="ARBA" id="ARBA00022840"/>
    </source>
</evidence>
<dbReference type="PROSITE" id="PS00847">
    <property type="entry name" value="MCM_1"/>
    <property type="match status" value="1"/>
</dbReference>
<evidence type="ECO:0000256" key="9">
    <source>
        <dbReference type="ARBA" id="ARBA00023242"/>
    </source>
</evidence>
<dbReference type="VEuPathDB" id="AmoebaDB:KM1_001270"/>
<evidence type="ECO:0000256" key="8">
    <source>
        <dbReference type="ARBA" id="ARBA00023125"/>
    </source>
</evidence>
<dbReference type="Gene3D" id="2.20.28.10">
    <property type="match status" value="1"/>
</dbReference>
<keyword evidence="7 10" id="KW-0067">ATP-binding</keyword>
<comment type="catalytic activity">
    <reaction evidence="11">
        <text>ATP + H2O = ADP + phosphate + H(+)</text>
        <dbReference type="Rhea" id="RHEA:13065"/>
        <dbReference type="ChEBI" id="CHEBI:15377"/>
        <dbReference type="ChEBI" id="CHEBI:15378"/>
        <dbReference type="ChEBI" id="CHEBI:30616"/>
        <dbReference type="ChEBI" id="CHEBI:43474"/>
        <dbReference type="ChEBI" id="CHEBI:456216"/>
        <dbReference type="EC" id="3.6.4.12"/>
    </reaction>
</comment>
<keyword evidence="9" id="KW-0539">Nucleus</keyword>
<dbReference type="OMA" id="RHQQTDK"/>
<dbReference type="VEuPathDB" id="AmoebaDB:EHI5A_001930"/>